<dbReference type="AlphaFoldDB" id="A0A2P5HKJ6"/>
<dbReference type="OrthoDB" id="2896980at2759"/>
<keyword evidence="2" id="KW-1185">Reference proteome</keyword>
<sequence>MDNNATCLSKQAAAYSTRFGTRYVALFDWDTLFLWNFAGKDFKRGARAGPQAYLYGHDGHAR</sequence>
<comment type="caution">
    <text evidence="1">The sequence shown here is derived from an EMBL/GenBank/DDBJ whole genome shotgun (WGS) entry which is preliminary data.</text>
</comment>
<accession>A0A2P5HKJ6</accession>
<dbReference type="Proteomes" id="UP000094444">
    <property type="component" value="Unassembled WGS sequence"/>
</dbReference>
<organism evidence="1 2">
    <name type="scientific">Diaporthe helianthi</name>
    <dbReference type="NCBI Taxonomy" id="158607"/>
    <lineage>
        <taxon>Eukaryota</taxon>
        <taxon>Fungi</taxon>
        <taxon>Dikarya</taxon>
        <taxon>Ascomycota</taxon>
        <taxon>Pezizomycotina</taxon>
        <taxon>Sordariomycetes</taxon>
        <taxon>Sordariomycetidae</taxon>
        <taxon>Diaporthales</taxon>
        <taxon>Diaporthaceae</taxon>
        <taxon>Diaporthe</taxon>
    </lineage>
</organism>
<dbReference type="EMBL" id="MAVT02001490">
    <property type="protein sequence ID" value="POS70773.1"/>
    <property type="molecule type" value="Genomic_DNA"/>
</dbReference>
<name>A0A2P5HKJ6_DIAHE</name>
<protein>
    <submittedName>
        <fullName evidence="1">Uncharacterized protein</fullName>
    </submittedName>
</protein>
<reference evidence="1" key="1">
    <citation type="submission" date="2017-09" db="EMBL/GenBank/DDBJ databases">
        <title>Polyketide synthases of a Diaporthe helianthi virulent isolate.</title>
        <authorList>
            <person name="Baroncelli R."/>
        </authorList>
    </citation>
    <scope>NUCLEOTIDE SEQUENCE [LARGE SCALE GENOMIC DNA]</scope>
    <source>
        <strain evidence="1">7/96</strain>
    </source>
</reference>
<dbReference type="InParanoid" id="A0A2P5HKJ6"/>
<evidence type="ECO:0000313" key="1">
    <source>
        <dbReference type="EMBL" id="POS70773.1"/>
    </source>
</evidence>
<gene>
    <name evidence="1" type="ORF">DHEL01_v210831</name>
</gene>
<evidence type="ECO:0000313" key="2">
    <source>
        <dbReference type="Proteomes" id="UP000094444"/>
    </source>
</evidence>
<dbReference type="STRING" id="158607.A0A2P5HKJ6"/>
<proteinExistence type="predicted"/>